<dbReference type="Gene3D" id="3.40.630.10">
    <property type="entry name" value="Zn peptidases"/>
    <property type="match status" value="1"/>
</dbReference>
<dbReference type="EMBL" id="JAWDIP010000003">
    <property type="protein sequence ID" value="MDY0393771.1"/>
    <property type="molecule type" value="Genomic_DNA"/>
</dbReference>
<name>A0ABU5C390_9BACI</name>
<dbReference type="PANTHER" id="PTHR32494">
    <property type="entry name" value="ALLANTOATE DEIMINASE-RELATED"/>
    <property type="match status" value="1"/>
</dbReference>
<organism evidence="2 3">
    <name type="scientific">Tigheibacillus halophilus</name>
    <dbReference type="NCBI Taxonomy" id="361280"/>
    <lineage>
        <taxon>Bacteria</taxon>
        <taxon>Bacillati</taxon>
        <taxon>Bacillota</taxon>
        <taxon>Bacilli</taxon>
        <taxon>Bacillales</taxon>
        <taxon>Bacillaceae</taxon>
        <taxon>Tigheibacillus</taxon>
    </lineage>
</organism>
<evidence type="ECO:0008006" key="4">
    <source>
        <dbReference type="Google" id="ProtNLM"/>
    </source>
</evidence>
<dbReference type="SUPFAM" id="SSF53187">
    <property type="entry name" value="Zn-dependent exopeptidases"/>
    <property type="match status" value="1"/>
</dbReference>
<evidence type="ECO:0000313" key="2">
    <source>
        <dbReference type="EMBL" id="MDY0393771.1"/>
    </source>
</evidence>
<protein>
    <recommendedName>
        <fullName evidence="4">Zn-dependent hydrolase</fullName>
    </recommendedName>
</protein>
<dbReference type="PANTHER" id="PTHR32494:SF5">
    <property type="entry name" value="ALLANTOATE AMIDOHYDROLASE"/>
    <property type="match status" value="1"/>
</dbReference>
<evidence type="ECO:0000256" key="1">
    <source>
        <dbReference type="ARBA" id="ARBA00022801"/>
    </source>
</evidence>
<proteinExistence type="predicted"/>
<accession>A0ABU5C390</accession>
<evidence type="ECO:0000313" key="3">
    <source>
        <dbReference type="Proteomes" id="UP001281447"/>
    </source>
</evidence>
<keyword evidence="3" id="KW-1185">Reference proteome</keyword>
<dbReference type="Proteomes" id="UP001281447">
    <property type="component" value="Unassembled WGS sequence"/>
</dbReference>
<gene>
    <name evidence="2" type="ORF">RWE15_04045</name>
</gene>
<reference evidence="2 3" key="1">
    <citation type="submission" date="2023-10" db="EMBL/GenBank/DDBJ databases">
        <title>Virgibacillus halophilus 5B73C genome.</title>
        <authorList>
            <person name="Miliotis G."/>
            <person name="Sengupta P."/>
            <person name="Hameed A."/>
            <person name="Chuvochina M."/>
            <person name="Mcdonagh F."/>
            <person name="Simpson A.C."/>
            <person name="Singh N.K."/>
            <person name="Rekha P.D."/>
            <person name="Raman K."/>
            <person name="Hugenholtz P."/>
            <person name="Venkateswaran K."/>
        </authorList>
    </citation>
    <scope>NUCLEOTIDE SEQUENCE [LARGE SCALE GENOMIC DNA]</scope>
    <source>
        <strain evidence="2 3">5B73C</strain>
    </source>
</reference>
<dbReference type="RefSeq" id="WP_390357455.1">
    <property type="nucleotide sequence ID" value="NZ_JBHUIZ010000015.1"/>
</dbReference>
<dbReference type="InterPro" id="IPR010158">
    <property type="entry name" value="Amidase_Cbmase"/>
</dbReference>
<sequence>MVVDMNNMIERFNLMAEVGSTPQGGISRLALSEEDKQARDLLVSWMKELNLLVSIDDVGNVYGKMEGKNPHASPLVLGSHLDIP</sequence>
<keyword evidence="1" id="KW-0378">Hydrolase</keyword>
<comment type="caution">
    <text evidence="2">The sequence shown here is derived from an EMBL/GenBank/DDBJ whole genome shotgun (WGS) entry which is preliminary data.</text>
</comment>